<protein>
    <submittedName>
        <fullName evidence="2">Uncharacterized protein</fullName>
    </submittedName>
</protein>
<keyword evidence="3" id="KW-1185">Reference proteome</keyword>
<name>A0ABP8KHL0_9BACT</name>
<accession>A0ABP8KHL0</accession>
<comment type="caution">
    <text evidence="2">The sequence shown here is derived from an EMBL/GenBank/DDBJ whole genome shotgun (WGS) entry which is preliminary data.</text>
</comment>
<evidence type="ECO:0000313" key="3">
    <source>
        <dbReference type="Proteomes" id="UP001500936"/>
    </source>
</evidence>
<keyword evidence="1" id="KW-0472">Membrane</keyword>
<keyword evidence="1" id="KW-1133">Transmembrane helix</keyword>
<evidence type="ECO:0000313" key="2">
    <source>
        <dbReference type="EMBL" id="GAA4406767.1"/>
    </source>
</evidence>
<organism evidence="2 3">
    <name type="scientific">Nibrella viscosa</name>
    <dbReference type="NCBI Taxonomy" id="1084524"/>
    <lineage>
        <taxon>Bacteria</taxon>
        <taxon>Pseudomonadati</taxon>
        <taxon>Bacteroidota</taxon>
        <taxon>Cytophagia</taxon>
        <taxon>Cytophagales</taxon>
        <taxon>Spirosomataceae</taxon>
        <taxon>Nibrella</taxon>
    </lineage>
</organism>
<reference evidence="3" key="1">
    <citation type="journal article" date="2019" name="Int. J. Syst. Evol. Microbiol.">
        <title>The Global Catalogue of Microorganisms (GCM) 10K type strain sequencing project: providing services to taxonomists for standard genome sequencing and annotation.</title>
        <authorList>
            <consortium name="The Broad Institute Genomics Platform"/>
            <consortium name="The Broad Institute Genome Sequencing Center for Infectious Disease"/>
            <person name="Wu L."/>
            <person name="Ma J."/>
        </authorList>
    </citation>
    <scope>NUCLEOTIDE SEQUENCE [LARGE SCALE GENOMIC DNA]</scope>
    <source>
        <strain evidence="3">JCM 17925</strain>
    </source>
</reference>
<keyword evidence="1" id="KW-0812">Transmembrane</keyword>
<gene>
    <name evidence="2" type="ORF">GCM10023187_26630</name>
</gene>
<feature type="transmembrane region" description="Helical" evidence="1">
    <location>
        <begin position="29"/>
        <end position="45"/>
    </location>
</feature>
<proteinExistence type="predicted"/>
<dbReference type="Proteomes" id="UP001500936">
    <property type="component" value="Unassembled WGS sequence"/>
</dbReference>
<dbReference type="EMBL" id="BAABHB010000004">
    <property type="protein sequence ID" value="GAA4406767.1"/>
    <property type="molecule type" value="Genomic_DNA"/>
</dbReference>
<dbReference type="RefSeq" id="WP_345267865.1">
    <property type="nucleotide sequence ID" value="NZ_BAABHB010000004.1"/>
</dbReference>
<sequence length="46" mass="5057">MYKFLTSVLTILFTNPIHSDREFAASEALVAVLLMMASMLLAGLLL</sequence>
<evidence type="ECO:0000256" key="1">
    <source>
        <dbReference type="SAM" id="Phobius"/>
    </source>
</evidence>